<dbReference type="EMBL" id="GBRH01247141">
    <property type="protein sequence ID" value="JAD50754.1"/>
    <property type="molecule type" value="Transcribed_RNA"/>
</dbReference>
<evidence type="ECO:0000313" key="1">
    <source>
        <dbReference type="EMBL" id="JAD50754.1"/>
    </source>
</evidence>
<proteinExistence type="predicted"/>
<reference evidence="1" key="2">
    <citation type="journal article" date="2015" name="Data Brief">
        <title>Shoot transcriptome of the giant reed, Arundo donax.</title>
        <authorList>
            <person name="Barrero R.A."/>
            <person name="Guerrero F.D."/>
            <person name="Moolhuijzen P."/>
            <person name="Goolsby J.A."/>
            <person name="Tidwell J."/>
            <person name="Bellgard S.E."/>
            <person name="Bellgard M.I."/>
        </authorList>
    </citation>
    <scope>NUCLEOTIDE SEQUENCE</scope>
    <source>
        <tissue evidence="1">Shoot tissue taken approximately 20 cm above the soil surface</tissue>
    </source>
</reference>
<protein>
    <submittedName>
        <fullName evidence="1">Uncharacterized protein</fullName>
    </submittedName>
</protein>
<sequence length="77" mass="8351">MAAEMQVAGVAQALQRVVLEPLPRRRVVAKALRAREAGALLEMMKIAAEEDPGWTIGNNNPLRAASSLFWRSPSSPP</sequence>
<reference evidence="1" key="1">
    <citation type="submission" date="2014-09" db="EMBL/GenBank/DDBJ databases">
        <authorList>
            <person name="Magalhaes I.L.F."/>
            <person name="Oliveira U."/>
            <person name="Santos F.R."/>
            <person name="Vidigal T.H.D.A."/>
            <person name="Brescovit A.D."/>
            <person name="Santos A.J."/>
        </authorList>
    </citation>
    <scope>NUCLEOTIDE SEQUENCE</scope>
    <source>
        <tissue evidence="1">Shoot tissue taken approximately 20 cm above the soil surface</tissue>
    </source>
</reference>
<dbReference type="AlphaFoldDB" id="A0A0A9AGE8"/>
<name>A0A0A9AGE8_ARUDO</name>
<organism evidence="1">
    <name type="scientific">Arundo donax</name>
    <name type="common">Giant reed</name>
    <name type="synonym">Donax arundinaceus</name>
    <dbReference type="NCBI Taxonomy" id="35708"/>
    <lineage>
        <taxon>Eukaryota</taxon>
        <taxon>Viridiplantae</taxon>
        <taxon>Streptophyta</taxon>
        <taxon>Embryophyta</taxon>
        <taxon>Tracheophyta</taxon>
        <taxon>Spermatophyta</taxon>
        <taxon>Magnoliopsida</taxon>
        <taxon>Liliopsida</taxon>
        <taxon>Poales</taxon>
        <taxon>Poaceae</taxon>
        <taxon>PACMAD clade</taxon>
        <taxon>Arundinoideae</taxon>
        <taxon>Arundineae</taxon>
        <taxon>Arundo</taxon>
    </lineage>
</organism>
<accession>A0A0A9AGE8</accession>